<evidence type="ECO:0000259" key="16">
    <source>
        <dbReference type="Pfam" id="PF17406"/>
    </source>
</evidence>
<dbReference type="PANTHER" id="PTHR17972">
    <property type="entry name" value="NUCLEOLAR RNA-ASSOCIATED PROTEIN"/>
    <property type="match status" value="1"/>
</dbReference>
<feature type="domain" description="Snurportin-1 m3G cap-binding" evidence="18">
    <location>
        <begin position="1151"/>
        <end position="1326"/>
    </location>
</feature>
<evidence type="ECO:0000256" key="9">
    <source>
        <dbReference type="ARBA" id="ARBA00035000"/>
    </source>
</evidence>
<feature type="domain" description="Snurportin-1 N-terminal" evidence="12">
    <location>
        <begin position="1072"/>
        <end position="1111"/>
    </location>
</feature>
<evidence type="ECO:0000259" key="18">
    <source>
        <dbReference type="Pfam" id="PF21974"/>
    </source>
</evidence>
<dbReference type="STRING" id="103827.A0A158RAM0"/>
<dbReference type="InterPro" id="IPR047857">
    <property type="entry name" value="Snurportin1_C"/>
</dbReference>
<evidence type="ECO:0000256" key="8">
    <source>
        <dbReference type="ARBA" id="ARBA00031711"/>
    </source>
</evidence>
<dbReference type="PANTHER" id="PTHR17972:SF0">
    <property type="entry name" value="NUCLEOLAR PROTEIN 6"/>
    <property type="match status" value="1"/>
</dbReference>
<dbReference type="SUPFAM" id="SSF56091">
    <property type="entry name" value="DNA ligase/mRNA capping enzyme, catalytic domain"/>
    <property type="match status" value="1"/>
</dbReference>
<dbReference type="Pfam" id="PF03813">
    <property type="entry name" value="Nrap"/>
    <property type="match status" value="1"/>
</dbReference>
<comment type="subunit">
    <text evidence="10">Part of the small subunit (SSU) processome, composed of more than 70 proteins and the RNA chaperone small nucleolar RNA (snoRNA) U3.</text>
</comment>
<dbReference type="InterPro" id="IPR035370">
    <property type="entry name" value="Nrap_D5"/>
</dbReference>
<dbReference type="Gene3D" id="1.10.1410.10">
    <property type="match status" value="1"/>
</dbReference>
<comment type="similarity">
    <text evidence="3">Belongs to the NRAP family.</text>
</comment>
<feature type="domain" description="Nrap protein" evidence="15">
    <location>
        <begin position="562"/>
        <end position="749"/>
    </location>
</feature>
<dbReference type="GO" id="GO:0003723">
    <property type="term" value="F:RNA binding"/>
    <property type="evidence" value="ECO:0007669"/>
    <property type="project" value="UniProtKB-KW"/>
</dbReference>
<dbReference type="GO" id="GO:0034456">
    <property type="term" value="C:UTP-C complex"/>
    <property type="evidence" value="ECO:0007669"/>
    <property type="project" value="TreeGrafter"/>
</dbReference>
<dbReference type="InterPro" id="IPR024721">
    <property type="entry name" value="Snurportin-1_N"/>
</dbReference>
<protein>
    <recommendedName>
        <fullName evidence="4">Nucleolar protein 6</fullName>
    </recommendedName>
    <alternativeName>
        <fullName evidence="8">Maternal transcript 89Ba</fullName>
    </alternativeName>
</protein>
<dbReference type="WBParaSite" id="TCLT_0000013501-mRNA-1">
    <property type="protein sequence ID" value="TCLT_0000013501-mRNA-1"/>
    <property type="gene ID" value="TCLT_0000013501"/>
</dbReference>
<dbReference type="EMBL" id="UYYF01000008">
    <property type="protein sequence ID" value="VDM94980.1"/>
    <property type="molecule type" value="Genomic_DNA"/>
</dbReference>
<dbReference type="InterPro" id="IPR035371">
    <property type="entry name" value="Nrap_D6"/>
</dbReference>
<evidence type="ECO:0000256" key="10">
    <source>
        <dbReference type="ARBA" id="ARBA00035020"/>
    </source>
</evidence>
<dbReference type="GO" id="GO:0006409">
    <property type="term" value="P:tRNA export from nucleus"/>
    <property type="evidence" value="ECO:0007669"/>
    <property type="project" value="TreeGrafter"/>
</dbReference>
<dbReference type="GO" id="GO:0005694">
    <property type="term" value="C:chromosome"/>
    <property type="evidence" value="ECO:0007669"/>
    <property type="project" value="UniProtKB-SubCell"/>
</dbReference>
<reference evidence="19 20" key="2">
    <citation type="submission" date="2018-11" db="EMBL/GenBank/DDBJ databases">
        <authorList>
            <consortium name="Pathogen Informatics"/>
        </authorList>
    </citation>
    <scope>NUCLEOTIDE SEQUENCE [LARGE SCALE GENOMIC DNA]</scope>
</reference>
<dbReference type="Proteomes" id="UP000276776">
    <property type="component" value="Unassembled WGS sequence"/>
</dbReference>
<dbReference type="Pfam" id="PF17405">
    <property type="entry name" value="Nrap_D4"/>
    <property type="match status" value="1"/>
</dbReference>
<dbReference type="GO" id="GO:0032545">
    <property type="term" value="C:CURI complex"/>
    <property type="evidence" value="ECO:0007669"/>
    <property type="project" value="TreeGrafter"/>
</dbReference>
<dbReference type="Pfam" id="PF21974">
    <property type="entry name" value="SPN1_m3Gcap_bd"/>
    <property type="match status" value="1"/>
</dbReference>
<evidence type="ECO:0000256" key="5">
    <source>
        <dbReference type="ARBA" id="ARBA00022454"/>
    </source>
</evidence>
<dbReference type="GO" id="GO:0032040">
    <property type="term" value="C:small-subunit processome"/>
    <property type="evidence" value="ECO:0007669"/>
    <property type="project" value="TreeGrafter"/>
</dbReference>
<evidence type="ECO:0000256" key="6">
    <source>
        <dbReference type="ARBA" id="ARBA00022884"/>
    </source>
</evidence>
<dbReference type="CDD" id="cd09232">
    <property type="entry name" value="Snurportin-1_C"/>
    <property type="match status" value="1"/>
</dbReference>
<feature type="domain" description="Nrap protein" evidence="14">
    <location>
        <begin position="404"/>
        <end position="542"/>
    </location>
</feature>
<comment type="subcellular location">
    <subcellularLocation>
        <location evidence="1">Chromosome</location>
    </subcellularLocation>
    <subcellularLocation>
        <location evidence="2">Nucleus</location>
        <location evidence="2">Nucleolus</location>
    </subcellularLocation>
</comment>
<evidence type="ECO:0000259" key="15">
    <source>
        <dbReference type="Pfam" id="PF17405"/>
    </source>
</evidence>
<feature type="domain" description="Nrap protein" evidence="17">
    <location>
        <begin position="911"/>
        <end position="1024"/>
    </location>
</feature>
<dbReference type="Gene3D" id="3.30.70.3030">
    <property type="match status" value="1"/>
</dbReference>
<evidence type="ECO:0000256" key="2">
    <source>
        <dbReference type="ARBA" id="ARBA00004604"/>
    </source>
</evidence>
<keyword evidence="7" id="KW-0539">Nucleus</keyword>
<comment type="function">
    <text evidence="9">Part of the small subunit (SSU) processome, first precursor of the small eukaryotic ribosomal subunit. During the assembly of the SSU processome in the nucleolus, many ribosome biogenesis factors, an RNA chaperone and ribosomal proteins associate with the nascent pre-rRNA and work in concert to generate RNA folding, modifications, rearrangements and cleavage as well as targeted degradation of pre-ribosomal RNA by the RNA exosome.</text>
</comment>
<proteinExistence type="inferred from homology"/>
<dbReference type="Pfam" id="PF17403">
    <property type="entry name" value="Nrap_D2"/>
    <property type="match status" value="1"/>
</dbReference>
<dbReference type="InterPro" id="IPR035082">
    <property type="entry name" value="Nrap_D1"/>
</dbReference>
<evidence type="ECO:0000256" key="7">
    <source>
        <dbReference type="ARBA" id="ARBA00023242"/>
    </source>
</evidence>
<evidence type="ECO:0000313" key="19">
    <source>
        <dbReference type="EMBL" id="VDM94980.1"/>
    </source>
</evidence>
<gene>
    <name evidence="19" type="ORF">TCLT_LOCUS136</name>
</gene>
<evidence type="ECO:0000259" key="14">
    <source>
        <dbReference type="Pfam" id="PF17404"/>
    </source>
</evidence>
<reference evidence="21" key="1">
    <citation type="submission" date="2016-04" db="UniProtKB">
        <authorList>
            <consortium name="WormBaseParasite"/>
        </authorList>
    </citation>
    <scope>IDENTIFICATION</scope>
</reference>
<dbReference type="OMA" id="DERAHIP"/>
<dbReference type="Pfam" id="PF17404">
    <property type="entry name" value="Nrap_D3"/>
    <property type="match status" value="1"/>
</dbReference>
<feature type="domain" description="Nrap protein" evidence="11">
    <location>
        <begin position="124"/>
        <end position="250"/>
    </location>
</feature>
<evidence type="ECO:0000259" key="17">
    <source>
        <dbReference type="Pfam" id="PF17407"/>
    </source>
</evidence>
<dbReference type="InterPro" id="IPR035369">
    <property type="entry name" value="Nrap_D4"/>
</dbReference>
<evidence type="ECO:0000256" key="4">
    <source>
        <dbReference type="ARBA" id="ARBA00016437"/>
    </source>
</evidence>
<keyword evidence="20" id="KW-1185">Reference proteome</keyword>
<accession>A0A158RAM0</accession>
<evidence type="ECO:0000259" key="12">
    <source>
        <dbReference type="Pfam" id="PF11538"/>
    </source>
</evidence>
<name>A0A158RAM0_THECL</name>
<keyword evidence="6" id="KW-0694">RNA-binding</keyword>
<dbReference type="OrthoDB" id="10251401at2759"/>
<feature type="domain" description="Nrap protein" evidence="13">
    <location>
        <begin position="264"/>
        <end position="397"/>
    </location>
</feature>
<evidence type="ECO:0000256" key="3">
    <source>
        <dbReference type="ARBA" id="ARBA00006674"/>
    </source>
</evidence>
<evidence type="ECO:0000256" key="1">
    <source>
        <dbReference type="ARBA" id="ARBA00004286"/>
    </source>
</evidence>
<sequence>MKRKCDGLEQAHHKFEKVSLLCMLVDEYCKEIKLTEVRRLEMEVFAQSVKNAIYAAKESGVVDKMKDPQQIYANNIHFPLSLPFGLDYRTVLSSHKYCWVEPVKIDILGCWHAGYQTKDDSFLDVIVIIPKNYFNSRDYLNFAYFVKRAHYICMVALILVDAGFSVKFGLDHDDKLKPLLFVSSKNGYNDAEVVRIHFAPPRNFAKLSRFRPENNNLRPLFCSPHFTSLGIGIPTPVYNSKIAIEMLRQEIECIIEAFFRENQNFVKAFIMIRSWMFRRNFIQRIDGFTDLLLAAWFIFIHNKGNFFAQTSVFDIIVTFFSSLVATNWKEAHLGLCNNDALHAQFSAHFDFVFLDHTGYINLAASVSIVAWEQIQAAAADVITKINTFSEFDHIFVENSPFFPSFDQYIRISLTQSNLQNIFHKMYSAECVSTCNDLSLILRRKLTPMLKEGLSGRISDFDFDFYVDHESVWDVFEQQKHTSDRLSLLIGFRLSSKWDNLLTRGPPAKSPEAVHFREFWGEVCELRRFPDNSICEAVVWNAPNVIVQERTLDINMMLPHAVESYNIIGRAYDKLSQMLRMVQDLPLCITNIHPISHYLRRTAPFAPLPTNVVIDKQMSTIKNSISFPLPGMSPPYVPTVKVQVTMEQSGKWGDDLGAIGRLKTAFYIELSKILNEKHSVQAVPFDDCLIIHFDAVVFHLVIAYPKEVQIMRRLNGGKTGIPKDSSESKLKELEVILEPQLTAFLHSVSQQFNAFSDTCRLAKYWLSSHALSDYLNGMIVETLVASVFLKPYSLQSPKTAFIAFHHFLMLLYKHNWLMKPLLVDFSNEWTEIDEDEMEKDFIKLRPVLPAMVVCTPVDKSGCRWTSDQPQPLILKRIIALAKSASVFIKQHVMSPVPWDLKGIFTTDVSTLYDVIINIKKQHMVRRRVFRGKGMEGVLPVIDYDPVKKYVEQLRQNFSSVALFFYDKYIGDMIGVVWKPSFMVPSDVRASSYWCRSEGFNGISHINKTAILEDLLILGHDLVKDVIQRPAIKNERMSVGMNCNHKIMDDIENLEYLLAGSSVSFGPNNTAREHPRFSQYKYAGRAEASQAKRREEFLKRQKETRYHYMCWARLLATSQPHEEESTNESAENVEKANDGKRRGRAYHRFAGELMLSEWLVDIPETLCEDWICIPCPLGKRCLVVASNGVTSAYSKSGHLITQFASYLPAGSSSSYGTYAVLDCIFDQKSFTFYCLDLIAWNGQTFVDSEFDCRLFVLNSRITENENFKEVSKQIPYRFLCLPYCRCEYSNMKEMMHRDFGFELDGVLFYHASVYYRKGQNPLVGWLKPWMMPEILSVPVPSRLMNGEETIPGRSQEFIEDFNQKHKHVSMIGKATIDNDSIEEHFVNG</sequence>
<feature type="domain" description="Nrap protein" evidence="16">
    <location>
        <begin position="751"/>
        <end position="904"/>
    </location>
</feature>
<evidence type="ECO:0000259" key="13">
    <source>
        <dbReference type="Pfam" id="PF17403"/>
    </source>
</evidence>
<dbReference type="Pfam" id="PF17406">
    <property type="entry name" value="Nrap_D5"/>
    <property type="match status" value="1"/>
</dbReference>
<dbReference type="Pfam" id="PF11538">
    <property type="entry name" value="Snurportin1"/>
    <property type="match status" value="1"/>
</dbReference>
<dbReference type="Pfam" id="PF17407">
    <property type="entry name" value="Nrap_D6"/>
    <property type="match status" value="1"/>
</dbReference>
<keyword evidence="5" id="KW-0158">Chromosome</keyword>
<evidence type="ECO:0000313" key="20">
    <source>
        <dbReference type="Proteomes" id="UP000276776"/>
    </source>
</evidence>
<evidence type="ECO:0000313" key="21">
    <source>
        <dbReference type="WBParaSite" id="TCLT_0000013501-mRNA-1"/>
    </source>
</evidence>
<organism evidence="21">
    <name type="scientific">Thelazia callipaeda</name>
    <name type="common">Oriental eyeworm</name>
    <name type="synonym">Parasitic nematode</name>
    <dbReference type="NCBI Taxonomy" id="103827"/>
    <lineage>
        <taxon>Eukaryota</taxon>
        <taxon>Metazoa</taxon>
        <taxon>Ecdysozoa</taxon>
        <taxon>Nematoda</taxon>
        <taxon>Chromadorea</taxon>
        <taxon>Rhabditida</taxon>
        <taxon>Spirurina</taxon>
        <taxon>Spiruromorpha</taxon>
        <taxon>Thelazioidea</taxon>
        <taxon>Thelaziidae</taxon>
        <taxon>Thelazia</taxon>
    </lineage>
</organism>
<dbReference type="InterPro" id="IPR005554">
    <property type="entry name" value="NOL6/Upt22"/>
</dbReference>
<dbReference type="GO" id="GO:0006364">
    <property type="term" value="P:rRNA processing"/>
    <property type="evidence" value="ECO:0007669"/>
    <property type="project" value="TreeGrafter"/>
</dbReference>
<dbReference type="InterPro" id="IPR035367">
    <property type="entry name" value="Nrap_D2"/>
</dbReference>
<dbReference type="Gene3D" id="3.30.470.30">
    <property type="entry name" value="DNA ligase/mRNA capping enzyme"/>
    <property type="match status" value="1"/>
</dbReference>
<evidence type="ECO:0000259" key="11">
    <source>
        <dbReference type="Pfam" id="PF03813"/>
    </source>
</evidence>
<dbReference type="InterPro" id="IPR035368">
    <property type="entry name" value="Nrap_D3"/>
</dbReference>